<evidence type="ECO:0000313" key="7">
    <source>
        <dbReference type="Proteomes" id="UP000887574"/>
    </source>
</evidence>
<sequence length="145" mass="16556">MSELVRAAGLLIYRQTNNVVEFLLLQASYEPHHWTPPKGHVDPGEDEWTAAIRETKEEASIEASSLDIDKNFCHEMHYQAKGQEKKVTYWLAHMKGDEAVGNTKLSHEHQKSCWAKLEEALSLTKFPEMEKMLKAADAYLKNKSA</sequence>
<dbReference type="GO" id="GO:0006754">
    <property type="term" value="P:ATP biosynthetic process"/>
    <property type="evidence" value="ECO:0007669"/>
    <property type="project" value="TreeGrafter"/>
</dbReference>
<evidence type="ECO:0000256" key="3">
    <source>
        <dbReference type="ARBA" id="ARBA00022741"/>
    </source>
</evidence>
<dbReference type="InterPro" id="IPR051325">
    <property type="entry name" value="Nudix_hydrolase_domain"/>
</dbReference>
<dbReference type="Gene3D" id="3.90.79.10">
    <property type="entry name" value="Nucleoside Triphosphate Pyrophosphohydrolase"/>
    <property type="match status" value="1"/>
</dbReference>
<keyword evidence="4" id="KW-0378">Hydrolase</keyword>
<dbReference type="InterPro" id="IPR000086">
    <property type="entry name" value="NUDIX_hydrolase_dom"/>
</dbReference>
<name>A0A915D833_9BILA</name>
<proteinExistence type="inferred from homology"/>
<keyword evidence="3" id="KW-0547">Nucleotide-binding</keyword>
<dbReference type="PROSITE" id="PS51462">
    <property type="entry name" value="NUDIX"/>
    <property type="match status" value="1"/>
</dbReference>
<dbReference type="Proteomes" id="UP000887574">
    <property type="component" value="Unplaced"/>
</dbReference>
<dbReference type="GO" id="GO:0000166">
    <property type="term" value="F:nucleotide binding"/>
    <property type="evidence" value="ECO:0007669"/>
    <property type="project" value="UniProtKB-KW"/>
</dbReference>
<dbReference type="GO" id="GO:0006167">
    <property type="term" value="P:AMP biosynthetic process"/>
    <property type="evidence" value="ECO:0007669"/>
    <property type="project" value="TreeGrafter"/>
</dbReference>
<evidence type="ECO:0000256" key="4">
    <source>
        <dbReference type="ARBA" id="ARBA00022801"/>
    </source>
</evidence>
<dbReference type="Pfam" id="PF00293">
    <property type="entry name" value="NUDIX"/>
    <property type="match status" value="1"/>
</dbReference>
<organism evidence="7 8">
    <name type="scientific">Ditylenchus dipsaci</name>
    <dbReference type="NCBI Taxonomy" id="166011"/>
    <lineage>
        <taxon>Eukaryota</taxon>
        <taxon>Metazoa</taxon>
        <taxon>Ecdysozoa</taxon>
        <taxon>Nematoda</taxon>
        <taxon>Chromadorea</taxon>
        <taxon>Rhabditida</taxon>
        <taxon>Tylenchina</taxon>
        <taxon>Tylenchomorpha</taxon>
        <taxon>Sphaerularioidea</taxon>
        <taxon>Anguinidae</taxon>
        <taxon>Anguininae</taxon>
        <taxon>Ditylenchus</taxon>
    </lineage>
</organism>
<dbReference type="PANTHER" id="PTHR21340:SF0">
    <property type="entry name" value="BIS(5'-NUCLEOSYL)-TETRAPHOSPHATASE [ASYMMETRICAL]"/>
    <property type="match status" value="1"/>
</dbReference>
<evidence type="ECO:0000256" key="2">
    <source>
        <dbReference type="ARBA" id="ARBA00018911"/>
    </source>
</evidence>
<dbReference type="AlphaFoldDB" id="A0A915D833"/>
<dbReference type="SUPFAM" id="SSF55811">
    <property type="entry name" value="Nudix"/>
    <property type="match status" value="1"/>
</dbReference>
<dbReference type="GO" id="GO:0004081">
    <property type="term" value="F:bis(5'-nucleosyl)-tetraphosphatase (asymmetrical) activity"/>
    <property type="evidence" value="ECO:0007669"/>
    <property type="project" value="TreeGrafter"/>
</dbReference>
<dbReference type="WBParaSite" id="jg16728">
    <property type="protein sequence ID" value="jg16728"/>
    <property type="gene ID" value="jg16728"/>
</dbReference>
<dbReference type="InterPro" id="IPR015797">
    <property type="entry name" value="NUDIX_hydrolase-like_dom_sf"/>
</dbReference>
<evidence type="ECO:0000259" key="6">
    <source>
        <dbReference type="PROSITE" id="PS51462"/>
    </source>
</evidence>
<feature type="domain" description="Nudix hydrolase" evidence="6">
    <location>
        <begin position="3"/>
        <end position="137"/>
    </location>
</feature>
<accession>A0A915D833</accession>
<comment type="similarity">
    <text evidence="1">Belongs to the Nudix hydrolase family.</text>
</comment>
<keyword evidence="7" id="KW-1185">Reference proteome</keyword>
<reference evidence="8" key="1">
    <citation type="submission" date="2022-11" db="UniProtKB">
        <authorList>
            <consortium name="WormBaseParasite"/>
        </authorList>
    </citation>
    <scope>IDENTIFICATION</scope>
</reference>
<evidence type="ECO:0000256" key="1">
    <source>
        <dbReference type="ARBA" id="ARBA00005582"/>
    </source>
</evidence>
<evidence type="ECO:0000256" key="5">
    <source>
        <dbReference type="ARBA" id="ARBA00032644"/>
    </source>
</evidence>
<dbReference type="CDD" id="cd03428">
    <property type="entry name" value="NUDIX_Ap4A_Nudt2"/>
    <property type="match status" value="1"/>
</dbReference>
<dbReference type="PRINTS" id="PR01405">
    <property type="entry name" value="TETRPHPHTASE"/>
</dbReference>
<protein>
    <recommendedName>
        <fullName evidence="2">Bis(5'-nucleosyl)-tetraphosphatase [asymmetrical]</fullName>
    </recommendedName>
    <alternativeName>
        <fullName evidence="5">Diadenosine 5',5'''-P1,P4-tetraphosphate asymmetrical hydrolase</fullName>
    </alternativeName>
</protein>
<evidence type="ECO:0000313" key="8">
    <source>
        <dbReference type="WBParaSite" id="jg16728"/>
    </source>
</evidence>
<dbReference type="InterPro" id="IPR003565">
    <property type="entry name" value="Tetra_PHTase"/>
</dbReference>
<dbReference type="PANTHER" id="PTHR21340">
    <property type="entry name" value="DIADENOSINE 5,5-P1,P4-TETRAPHOSPHATE PYROPHOSPHOHYDROLASE MUTT"/>
    <property type="match status" value="1"/>
</dbReference>